<keyword evidence="2" id="KW-0503">Monooxygenase</keyword>
<comment type="caution">
    <text evidence="2">The sequence shown here is derived from an EMBL/GenBank/DDBJ whole genome shotgun (WGS) entry which is preliminary data.</text>
</comment>
<organism evidence="2 3">
    <name type="scientific">Heyndrickxia acidicola</name>
    <dbReference type="NCBI Taxonomy" id="209389"/>
    <lineage>
        <taxon>Bacteria</taxon>
        <taxon>Bacillati</taxon>
        <taxon>Bacillota</taxon>
        <taxon>Bacilli</taxon>
        <taxon>Bacillales</taxon>
        <taxon>Bacillaceae</taxon>
        <taxon>Heyndrickxia</taxon>
    </lineage>
</organism>
<dbReference type="RefSeq" id="WP_066265771.1">
    <property type="nucleotide sequence ID" value="NZ_JARMAB010000006.1"/>
</dbReference>
<dbReference type="EMBL" id="JARMAB010000006">
    <property type="protein sequence ID" value="MED1202443.1"/>
    <property type="molecule type" value="Genomic_DNA"/>
</dbReference>
<feature type="domain" description="ABM" evidence="1">
    <location>
        <begin position="65"/>
        <end position="155"/>
    </location>
</feature>
<dbReference type="Gene3D" id="3.30.70.100">
    <property type="match status" value="1"/>
</dbReference>
<keyword evidence="3" id="KW-1185">Reference proteome</keyword>
<dbReference type="SUPFAM" id="SSF54909">
    <property type="entry name" value="Dimeric alpha+beta barrel"/>
    <property type="match status" value="1"/>
</dbReference>
<evidence type="ECO:0000313" key="3">
    <source>
        <dbReference type="Proteomes" id="UP001341444"/>
    </source>
</evidence>
<dbReference type="InterPro" id="IPR050404">
    <property type="entry name" value="Heme-degrading_MO"/>
</dbReference>
<dbReference type="PROSITE" id="PS51725">
    <property type="entry name" value="ABM"/>
    <property type="match status" value="1"/>
</dbReference>
<gene>
    <name evidence="2" type="ORF">P4T90_04970</name>
</gene>
<dbReference type="GO" id="GO:0004497">
    <property type="term" value="F:monooxygenase activity"/>
    <property type="evidence" value="ECO:0007669"/>
    <property type="project" value="UniProtKB-KW"/>
</dbReference>
<dbReference type="Proteomes" id="UP001341444">
    <property type="component" value="Unassembled WGS sequence"/>
</dbReference>
<reference evidence="2 3" key="1">
    <citation type="submission" date="2023-03" db="EMBL/GenBank/DDBJ databases">
        <title>Bacillus Genome Sequencing.</title>
        <authorList>
            <person name="Dunlap C."/>
        </authorList>
    </citation>
    <scope>NUCLEOTIDE SEQUENCE [LARGE SCALE GENOMIC DNA]</scope>
    <source>
        <strain evidence="2 3">B-23453</strain>
    </source>
</reference>
<evidence type="ECO:0000313" key="2">
    <source>
        <dbReference type="EMBL" id="MED1202443.1"/>
    </source>
</evidence>
<proteinExistence type="predicted"/>
<dbReference type="Pfam" id="PF03992">
    <property type="entry name" value="ABM"/>
    <property type="match status" value="1"/>
</dbReference>
<sequence>MNTYITSGTHSFMAKIKEEHSDQDIVLLQNAQETLLIHETEGKTVFQAPRTYEVFDASGNIHSGFAVILHVPVREEGRPVFEYQFKDKASKLEKESGLTAHRLLRPINGDTYLFLTVWENPGAYSQSSLANNLDSQEIVGENQSVLADPTFVSQYSITENEE</sequence>
<name>A0ABU6MDD9_9BACI</name>
<keyword evidence="2" id="KW-0560">Oxidoreductase</keyword>
<accession>A0ABU6MDD9</accession>
<evidence type="ECO:0000259" key="1">
    <source>
        <dbReference type="PROSITE" id="PS51725"/>
    </source>
</evidence>
<dbReference type="PANTHER" id="PTHR34474">
    <property type="entry name" value="SIGNAL TRANSDUCTION PROTEIN TRAP"/>
    <property type="match status" value="1"/>
</dbReference>
<dbReference type="PANTHER" id="PTHR34474:SF2">
    <property type="entry name" value="SIGNAL TRANSDUCTION PROTEIN TRAP"/>
    <property type="match status" value="1"/>
</dbReference>
<dbReference type="InterPro" id="IPR007138">
    <property type="entry name" value="ABM_dom"/>
</dbReference>
<dbReference type="InterPro" id="IPR011008">
    <property type="entry name" value="Dimeric_a/b-barrel"/>
</dbReference>
<protein>
    <submittedName>
        <fullName evidence="2">Antibiotic biosynthesis monooxygenase</fullName>
    </submittedName>
</protein>